<evidence type="ECO:0000256" key="3">
    <source>
        <dbReference type="ARBA" id="ARBA00023125"/>
    </source>
</evidence>
<evidence type="ECO:0000256" key="2">
    <source>
        <dbReference type="ARBA" id="ARBA00022908"/>
    </source>
</evidence>
<dbReference type="SUPFAM" id="SSF56349">
    <property type="entry name" value="DNA breaking-rejoining enzymes"/>
    <property type="match status" value="1"/>
</dbReference>
<dbReference type="InterPro" id="IPR011010">
    <property type="entry name" value="DNA_brk_join_enz"/>
</dbReference>
<comment type="similarity">
    <text evidence="1">Belongs to the 'phage' integrase family.</text>
</comment>
<evidence type="ECO:0000256" key="4">
    <source>
        <dbReference type="ARBA" id="ARBA00023172"/>
    </source>
</evidence>
<dbReference type="InterPro" id="IPR050090">
    <property type="entry name" value="Tyrosine_recombinase_XerCD"/>
</dbReference>
<dbReference type="CDD" id="cd00397">
    <property type="entry name" value="DNA_BRE_C"/>
    <property type="match status" value="1"/>
</dbReference>
<dbReference type="PROSITE" id="PS51898">
    <property type="entry name" value="TYR_RECOMBINASE"/>
    <property type="match status" value="1"/>
</dbReference>
<name>A0A1X6Y8Q6_9RHOB</name>
<dbReference type="InterPro" id="IPR002104">
    <property type="entry name" value="Integrase_catalytic"/>
</dbReference>
<dbReference type="OrthoDB" id="9801717at2"/>
<accession>A0A1X6Y8Q6</accession>
<keyword evidence="7" id="KW-1185">Reference proteome</keyword>
<evidence type="ECO:0000256" key="1">
    <source>
        <dbReference type="ARBA" id="ARBA00008857"/>
    </source>
</evidence>
<gene>
    <name evidence="6" type="primary">xerD_2</name>
    <name evidence="6" type="ORF">ROJ8625_00398</name>
</gene>
<protein>
    <submittedName>
        <fullName evidence="6">Tyrosine recombinase XerD</fullName>
    </submittedName>
</protein>
<dbReference type="PANTHER" id="PTHR30349:SF41">
    <property type="entry name" value="INTEGRASE_RECOMBINASE PROTEIN MJ0367-RELATED"/>
    <property type="match status" value="1"/>
</dbReference>
<dbReference type="EMBL" id="FWFK01000001">
    <property type="protein sequence ID" value="SLN13370.1"/>
    <property type="molecule type" value="Genomic_DNA"/>
</dbReference>
<dbReference type="GO" id="GO:0015074">
    <property type="term" value="P:DNA integration"/>
    <property type="evidence" value="ECO:0007669"/>
    <property type="project" value="UniProtKB-KW"/>
</dbReference>
<keyword evidence="4" id="KW-0233">DNA recombination</keyword>
<evidence type="ECO:0000313" key="6">
    <source>
        <dbReference type="EMBL" id="SLN13370.1"/>
    </source>
</evidence>
<sequence length="201" mass="22239">MGEMRLYNRAGYRLFLDAGERAAILAVARRACARDRTLIETLLFTGCRASELVEITPAQVDLEGHTVTLRSLKKRADASGRLGHVFRSVPVPPDYLDTLNTAHDLRAAQRSVRRASSPIWPIGRGRLWQIVKRILIEAGVPDAPQRSPKGFRHGFGVHAIVTGVPLHMLQKWMGHAQLSTTAIYADAVGKGEQDIVARMWG</sequence>
<proteinExistence type="inferred from homology"/>
<dbReference type="Pfam" id="PF00589">
    <property type="entry name" value="Phage_integrase"/>
    <property type="match status" value="1"/>
</dbReference>
<keyword evidence="3" id="KW-0238">DNA-binding</keyword>
<dbReference type="Proteomes" id="UP000193570">
    <property type="component" value="Unassembled WGS sequence"/>
</dbReference>
<dbReference type="AlphaFoldDB" id="A0A1X6Y8Q6"/>
<dbReference type="PANTHER" id="PTHR30349">
    <property type="entry name" value="PHAGE INTEGRASE-RELATED"/>
    <property type="match status" value="1"/>
</dbReference>
<dbReference type="Gene3D" id="1.10.443.10">
    <property type="entry name" value="Intergrase catalytic core"/>
    <property type="match status" value="1"/>
</dbReference>
<evidence type="ECO:0000259" key="5">
    <source>
        <dbReference type="PROSITE" id="PS51898"/>
    </source>
</evidence>
<keyword evidence="2" id="KW-0229">DNA integration</keyword>
<dbReference type="GO" id="GO:0006310">
    <property type="term" value="P:DNA recombination"/>
    <property type="evidence" value="ECO:0007669"/>
    <property type="project" value="UniProtKB-KW"/>
</dbReference>
<feature type="domain" description="Tyr recombinase" evidence="5">
    <location>
        <begin position="9"/>
        <end position="198"/>
    </location>
</feature>
<organism evidence="6 7">
    <name type="scientific">Roseivivax jejudonensis</name>
    <dbReference type="NCBI Taxonomy" id="1529041"/>
    <lineage>
        <taxon>Bacteria</taxon>
        <taxon>Pseudomonadati</taxon>
        <taxon>Pseudomonadota</taxon>
        <taxon>Alphaproteobacteria</taxon>
        <taxon>Rhodobacterales</taxon>
        <taxon>Roseobacteraceae</taxon>
        <taxon>Roseivivax</taxon>
    </lineage>
</organism>
<reference evidence="6 7" key="1">
    <citation type="submission" date="2017-03" db="EMBL/GenBank/DDBJ databases">
        <authorList>
            <person name="Afonso C.L."/>
            <person name="Miller P.J."/>
            <person name="Scott M.A."/>
            <person name="Spackman E."/>
            <person name="Goraichik I."/>
            <person name="Dimitrov K.M."/>
            <person name="Suarez D.L."/>
            <person name="Swayne D.E."/>
        </authorList>
    </citation>
    <scope>NUCLEOTIDE SEQUENCE [LARGE SCALE GENOMIC DNA]</scope>
    <source>
        <strain evidence="6 7">CECT 8625</strain>
    </source>
</reference>
<evidence type="ECO:0000313" key="7">
    <source>
        <dbReference type="Proteomes" id="UP000193570"/>
    </source>
</evidence>
<dbReference type="GO" id="GO:0003677">
    <property type="term" value="F:DNA binding"/>
    <property type="evidence" value="ECO:0007669"/>
    <property type="project" value="UniProtKB-KW"/>
</dbReference>
<dbReference type="InterPro" id="IPR013762">
    <property type="entry name" value="Integrase-like_cat_sf"/>
</dbReference>